<dbReference type="PRINTS" id="PR00032">
    <property type="entry name" value="HTHARAC"/>
</dbReference>
<evidence type="ECO:0000256" key="2">
    <source>
        <dbReference type="ARBA" id="ARBA00023125"/>
    </source>
</evidence>
<dbReference type="Pfam" id="PF12833">
    <property type="entry name" value="HTH_18"/>
    <property type="match status" value="1"/>
</dbReference>
<dbReference type="PANTHER" id="PTHR43280">
    <property type="entry name" value="ARAC-FAMILY TRANSCRIPTIONAL REGULATOR"/>
    <property type="match status" value="1"/>
</dbReference>
<name>A0A5R9GB14_9BACL</name>
<keyword evidence="4" id="KW-0472">Membrane</keyword>
<keyword evidence="3" id="KW-0804">Transcription</keyword>
<dbReference type="GO" id="GO:0003700">
    <property type="term" value="F:DNA-binding transcription factor activity"/>
    <property type="evidence" value="ECO:0007669"/>
    <property type="project" value="InterPro"/>
</dbReference>
<dbReference type="Gene3D" id="1.10.10.60">
    <property type="entry name" value="Homeodomain-like"/>
    <property type="match status" value="2"/>
</dbReference>
<accession>A0A5R9GB14</accession>
<evidence type="ECO:0000259" key="5">
    <source>
        <dbReference type="PROSITE" id="PS01124"/>
    </source>
</evidence>
<dbReference type="SUPFAM" id="SSF46689">
    <property type="entry name" value="Homeodomain-like"/>
    <property type="match status" value="1"/>
</dbReference>
<keyword evidence="2" id="KW-0238">DNA-binding</keyword>
<proteinExistence type="predicted"/>
<evidence type="ECO:0000313" key="7">
    <source>
        <dbReference type="Proteomes" id="UP000309676"/>
    </source>
</evidence>
<keyword evidence="4" id="KW-1133">Transmembrane helix</keyword>
<evidence type="ECO:0000256" key="1">
    <source>
        <dbReference type="ARBA" id="ARBA00023015"/>
    </source>
</evidence>
<sequence length="776" mass="88699">MVFMKRFRSRKYLQRLLLSIVLLVVLTSMISSAILFYYSEQTGLDIQYEANRKVLAQTKYNIDYMSEIVHNLGWSVYNDYELANLFYSDDIAIEDVYQPLRKLQNVVSSTDFLNSIMIYNSYNDSFYSTEYYPMDARIKPLEAKIYSVVSDYFKESAVQPNTEWIPFRSSEDGEIEFFAFFLFEALSGNPTARNKSTLMMNVRTDWFFENLQVINDLAAEESETFVMDENGLILNPPRTDGPDPAEVSATLLEHVAATGNEMDFLTAKVGADEMIFTYLTLDNGWRIVSVQPYDVVFASIRQLRLTYFSIAAGLLLLSIVVSFVVSQRLYRPIQQMVTKIVDAEPGTMKGKDEINSILSVYNRVTDEMRFIRKHYDAAKDIAKNYYLRTIVTNSPSFTEEQFRATVEQNALNVRPDGAKAVALLAIDRYKAFDERTAYADRKLLSFAISNISEEIVSKRFPNEAIDVGEGRLAILISADAGDPGLAEDAAALLNETLEVIGRFYGLSLTAAISPFREGHAEITELYQQVQELMLYRLVFGQGSVITPERVAAREETAPAPELERRWVEAIHLSNVEQFQEYTRKSFEAFKGLPYEQIIHSVLHLVFLLQQAAKSSDKRKAGVSLTFSALNQKVLELETLDEMSAYVQSTFARFVEQQQRVETEEDKSAMLVDTIKEMIESDYKNLNLSLQSVADTLGMSDKYVGRLFKKYETVGVAEYINDVRLRHAVKLLEDERYTVKEIMEAVGFGNESQFFRVFKKKYGVTPGEYRMRRTSAR</sequence>
<dbReference type="PROSITE" id="PS01124">
    <property type="entry name" value="HTH_ARAC_FAMILY_2"/>
    <property type="match status" value="1"/>
</dbReference>
<dbReference type="InterPro" id="IPR018060">
    <property type="entry name" value="HTH_AraC"/>
</dbReference>
<comment type="caution">
    <text evidence="6">The sequence shown here is derived from an EMBL/GenBank/DDBJ whole genome shotgun (WGS) entry which is preliminary data.</text>
</comment>
<dbReference type="EMBL" id="VCIW01000010">
    <property type="protein sequence ID" value="TLS51280.1"/>
    <property type="molecule type" value="Genomic_DNA"/>
</dbReference>
<dbReference type="Proteomes" id="UP000309676">
    <property type="component" value="Unassembled WGS sequence"/>
</dbReference>
<gene>
    <name evidence="6" type="ORF">FE782_16250</name>
</gene>
<feature type="domain" description="HTH araC/xylS-type" evidence="5">
    <location>
        <begin position="672"/>
        <end position="771"/>
    </location>
</feature>
<dbReference type="AlphaFoldDB" id="A0A5R9GB14"/>
<evidence type="ECO:0000256" key="4">
    <source>
        <dbReference type="SAM" id="Phobius"/>
    </source>
</evidence>
<evidence type="ECO:0000313" key="6">
    <source>
        <dbReference type="EMBL" id="TLS51280.1"/>
    </source>
</evidence>
<dbReference type="InterPro" id="IPR009057">
    <property type="entry name" value="Homeodomain-like_sf"/>
</dbReference>
<dbReference type="GO" id="GO:0043565">
    <property type="term" value="F:sequence-specific DNA binding"/>
    <property type="evidence" value="ECO:0007669"/>
    <property type="project" value="InterPro"/>
</dbReference>
<reference evidence="6 7" key="1">
    <citation type="submission" date="2019-05" db="EMBL/GenBank/DDBJ databases">
        <authorList>
            <person name="Narsing Rao M.P."/>
            <person name="Li W.J."/>
        </authorList>
    </citation>
    <scope>NUCLEOTIDE SEQUENCE [LARGE SCALE GENOMIC DNA]</scope>
    <source>
        <strain evidence="6 7">SYSU_K30003</strain>
    </source>
</reference>
<dbReference type="InterPro" id="IPR020449">
    <property type="entry name" value="Tscrpt_reg_AraC-type_HTH"/>
</dbReference>
<keyword evidence="7" id="KW-1185">Reference proteome</keyword>
<keyword evidence="4" id="KW-0812">Transmembrane</keyword>
<keyword evidence="1" id="KW-0805">Transcription regulation</keyword>
<dbReference type="PANTHER" id="PTHR43280:SF2">
    <property type="entry name" value="HTH-TYPE TRANSCRIPTIONAL REGULATOR EXSA"/>
    <property type="match status" value="1"/>
</dbReference>
<organism evidence="6 7">
    <name type="scientific">Paenibacillus antri</name>
    <dbReference type="NCBI Taxonomy" id="2582848"/>
    <lineage>
        <taxon>Bacteria</taxon>
        <taxon>Bacillati</taxon>
        <taxon>Bacillota</taxon>
        <taxon>Bacilli</taxon>
        <taxon>Bacillales</taxon>
        <taxon>Paenibacillaceae</taxon>
        <taxon>Paenibacillus</taxon>
    </lineage>
</organism>
<dbReference type="SMART" id="SM00342">
    <property type="entry name" value="HTH_ARAC"/>
    <property type="match status" value="1"/>
</dbReference>
<feature type="transmembrane region" description="Helical" evidence="4">
    <location>
        <begin position="305"/>
        <end position="326"/>
    </location>
</feature>
<evidence type="ECO:0000256" key="3">
    <source>
        <dbReference type="ARBA" id="ARBA00023163"/>
    </source>
</evidence>
<protein>
    <submittedName>
        <fullName evidence="6">Helix-turn-helix domain-containing protein</fullName>
    </submittedName>
</protein>